<evidence type="ECO:0000259" key="6">
    <source>
        <dbReference type="Pfam" id="PF02656"/>
    </source>
</evidence>
<keyword evidence="3 5" id="KW-1133">Transmembrane helix</keyword>
<keyword evidence="2 5" id="KW-0812">Transmembrane</keyword>
<dbReference type="AlphaFoldDB" id="A0A7L4YNY8"/>
<evidence type="ECO:0000256" key="2">
    <source>
        <dbReference type="ARBA" id="ARBA00022692"/>
    </source>
</evidence>
<evidence type="ECO:0000256" key="4">
    <source>
        <dbReference type="ARBA" id="ARBA00023136"/>
    </source>
</evidence>
<comment type="subcellular location">
    <subcellularLocation>
        <location evidence="1">Endomembrane system</location>
        <topology evidence="1">Multi-pass membrane protein</topology>
    </subcellularLocation>
</comment>
<dbReference type="Pfam" id="PF02656">
    <property type="entry name" value="DUF202"/>
    <property type="match status" value="1"/>
</dbReference>
<evidence type="ECO:0000256" key="5">
    <source>
        <dbReference type="SAM" id="Phobius"/>
    </source>
</evidence>
<keyword evidence="8" id="KW-1185">Reference proteome</keyword>
<evidence type="ECO:0000256" key="3">
    <source>
        <dbReference type="ARBA" id="ARBA00022989"/>
    </source>
</evidence>
<name>A0A7L4YNY8_9ACTN</name>
<dbReference type="OrthoDB" id="3701077at2"/>
<dbReference type="Proteomes" id="UP000463857">
    <property type="component" value="Chromosome"/>
</dbReference>
<evidence type="ECO:0000313" key="8">
    <source>
        <dbReference type="Proteomes" id="UP000463857"/>
    </source>
</evidence>
<keyword evidence="4 5" id="KW-0472">Membrane</keyword>
<dbReference type="RefSeq" id="WP_159545618.1">
    <property type="nucleotide sequence ID" value="NZ_CP047156.1"/>
</dbReference>
<dbReference type="InterPro" id="IPR003807">
    <property type="entry name" value="DUF202"/>
</dbReference>
<protein>
    <submittedName>
        <fullName evidence="7">DUF202 domain-containing protein</fullName>
    </submittedName>
</protein>
<evidence type="ECO:0000256" key="1">
    <source>
        <dbReference type="ARBA" id="ARBA00004127"/>
    </source>
</evidence>
<feature type="domain" description="DUF202" evidence="6">
    <location>
        <begin position="11"/>
        <end position="74"/>
    </location>
</feature>
<reference evidence="7 8" key="1">
    <citation type="journal article" date="2018" name="Int. J. Syst. Evol. Microbiol.">
        <title>Epidermidibacterium keratini gen. nov., sp. nov., a member of the family Sporichthyaceae, isolated from keratin epidermis.</title>
        <authorList>
            <person name="Lee D.G."/>
            <person name="Trujillo M.E."/>
            <person name="Kang S."/>
            <person name="Nam J.J."/>
            <person name="Kim Y.J."/>
        </authorList>
    </citation>
    <scope>NUCLEOTIDE SEQUENCE [LARGE SCALE GENOMIC DNA]</scope>
    <source>
        <strain evidence="7 8">EPI-7</strain>
    </source>
</reference>
<sequence length="107" mass="11663">MSTPYRIAHEDPGLQPERTILAWVRTLLALVVCAMLFVRWIPIDGWPAVIPLGLAMLGGAAIFAGRSRMRVRAVRAILQERNEPPVVPILALTGLIMVVGLCAIVVI</sequence>
<gene>
    <name evidence="7" type="ORF">EK0264_11165</name>
</gene>
<feature type="transmembrane region" description="Helical" evidence="5">
    <location>
        <begin position="20"/>
        <end position="40"/>
    </location>
</feature>
<dbReference type="KEGG" id="eke:EK0264_11165"/>
<feature type="transmembrane region" description="Helical" evidence="5">
    <location>
        <begin position="86"/>
        <end position="106"/>
    </location>
</feature>
<accession>A0A7L4YNY8</accession>
<dbReference type="InParanoid" id="A0A7L4YNY8"/>
<dbReference type="GO" id="GO:0012505">
    <property type="term" value="C:endomembrane system"/>
    <property type="evidence" value="ECO:0007669"/>
    <property type="project" value="UniProtKB-SubCell"/>
</dbReference>
<evidence type="ECO:0000313" key="7">
    <source>
        <dbReference type="EMBL" id="QHC00788.1"/>
    </source>
</evidence>
<feature type="transmembrane region" description="Helical" evidence="5">
    <location>
        <begin position="46"/>
        <end position="65"/>
    </location>
</feature>
<dbReference type="EMBL" id="CP047156">
    <property type="protein sequence ID" value="QHC00788.1"/>
    <property type="molecule type" value="Genomic_DNA"/>
</dbReference>
<organism evidence="7 8">
    <name type="scientific">Epidermidibacterium keratini</name>
    <dbReference type="NCBI Taxonomy" id="1891644"/>
    <lineage>
        <taxon>Bacteria</taxon>
        <taxon>Bacillati</taxon>
        <taxon>Actinomycetota</taxon>
        <taxon>Actinomycetes</taxon>
        <taxon>Sporichthyales</taxon>
        <taxon>Sporichthyaceae</taxon>
        <taxon>Epidermidibacterium</taxon>
    </lineage>
</organism>
<proteinExistence type="predicted"/>